<evidence type="ECO:0000256" key="2">
    <source>
        <dbReference type="ARBA" id="ARBA00004752"/>
    </source>
</evidence>
<evidence type="ECO:0000313" key="18">
    <source>
        <dbReference type="EMBL" id="QQO08042.1"/>
    </source>
</evidence>
<feature type="domain" description="Mur ligase C-terminal" evidence="16">
    <location>
        <begin position="334"/>
        <end position="465"/>
    </location>
</feature>
<dbReference type="GO" id="GO:0008763">
    <property type="term" value="F:UDP-N-acetylmuramate-L-alanine ligase activity"/>
    <property type="evidence" value="ECO:0007669"/>
    <property type="project" value="UniProtKB-UniRule"/>
</dbReference>
<dbReference type="GO" id="GO:0008360">
    <property type="term" value="P:regulation of cell shape"/>
    <property type="evidence" value="ECO:0007669"/>
    <property type="project" value="UniProtKB-KW"/>
</dbReference>
<evidence type="ECO:0000256" key="9">
    <source>
        <dbReference type="ARBA" id="ARBA00022960"/>
    </source>
</evidence>
<keyword evidence="4 14" id="KW-0963">Cytoplasm</keyword>
<dbReference type="SUPFAM" id="SSF51984">
    <property type="entry name" value="MurCD N-terminal domain"/>
    <property type="match status" value="1"/>
</dbReference>
<dbReference type="EC" id="6.3.2.8" evidence="3 14"/>
<dbReference type="Pfam" id="PF01225">
    <property type="entry name" value="Mur_ligase"/>
    <property type="match status" value="1"/>
</dbReference>
<comment type="similarity">
    <text evidence="14">Belongs to the MurCDEF family.</text>
</comment>
<dbReference type="GO" id="GO:0005737">
    <property type="term" value="C:cytoplasm"/>
    <property type="evidence" value="ECO:0007669"/>
    <property type="project" value="UniProtKB-SubCell"/>
</dbReference>
<dbReference type="Gene3D" id="3.40.50.720">
    <property type="entry name" value="NAD(P)-binding Rossmann-like Domain"/>
    <property type="match status" value="1"/>
</dbReference>
<dbReference type="UniPathway" id="UPA00219"/>
<feature type="domain" description="Mur ligase central" evidence="17">
    <location>
        <begin position="118"/>
        <end position="300"/>
    </location>
</feature>
<dbReference type="Pfam" id="PF02875">
    <property type="entry name" value="Mur_ligase_C"/>
    <property type="match status" value="1"/>
</dbReference>
<feature type="binding site" evidence="14">
    <location>
        <begin position="120"/>
        <end position="126"/>
    </location>
    <ligand>
        <name>ATP</name>
        <dbReference type="ChEBI" id="CHEBI:30616"/>
    </ligand>
</feature>
<evidence type="ECO:0000259" key="16">
    <source>
        <dbReference type="Pfam" id="PF02875"/>
    </source>
</evidence>
<comment type="subcellular location">
    <subcellularLocation>
        <location evidence="1 14">Cytoplasm</location>
    </subcellularLocation>
</comment>
<evidence type="ECO:0000256" key="3">
    <source>
        <dbReference type="ARBA" id="ARBA00012211"/>
    </source>
</evidence>
<keyword evidence="11 14" id="KW-0131">Cell cycle</keyword>
<accession>A0A7T8B935</accession>
<evidence type="ECO:0000256" key="7">
    <source>
        <dbReference type="ARBA" id="ARBA00022741"/>
    </source>
</evidence>
<keyword evidence="12 14" id="KW-0961">Cell wall biogenesis/degradation</keyword>
<comment type="catalytic activity">
    <reaction evidence="13 14">
        <text>UDP-N-acetyl-alpha-D-muramate + L-alanine + ATP = UDP-N-acetyl-alpha-D-muramoyl-L-alanine + ADP + phosphate + H(+)</text>
        <dbReference type="Rhea" id="RHEA:23372"/>
        <dbReference type="ChEBI" id="CHEBI:15378"/>
        <dbReference type="ChEBI" id="CHEBI:30616"/>
        <dbReference type="ChEBI" id="CHEBI:43474"/>
        <dbReference type="ChEBI" id="CHEBI:57972"/>
        <dbReference type="ChEBI" id="CHEBI:70757"/>
        <dbReference type="ChEBI" id="CHEBI:83898"/>
        <dbReference type="ChEBI" id="CHEBI:456216"/>
        <dbReference type="EC" id="6.3.2.8"/>
    </reaction>
</comment>
<dbReference type="EMBL" id="CP067089">
    <property type="protein sequence ID" value="QQO08042.1"/>
    <property type="molecule type" value="Genomic_DNA"/>
</dbReference>
<evidence type="ECO:0000256" key="4">
    <source>
        <dbReference type="ARBA" id="ARBA00022490"/>
    </source>
</evidence>
<dbReference type="SUPFAM" id="SSF53244">
    <property type="entry name" value="MurD-like peptide ligases, peptide-binding domain"/>
    <property type="match status" value="1"/>
</dbReference>
<dbReference type="InterPro" id="IPR005758">
    <property type="entry name" value="UDP-N-AcMur_Ala_ligase_MurC"/>
</dbReference>
<keyword evidence="8 14" id="KW-0067">ATP-binding</keyword>
<dbReference type="GO" id="GO:0009252">
    <property type="term" value="P:peptidoglycan biosynthetic process"/>
    <property type="evidence" value="ECO:0007669"/>
    <property type="project" value="UniProtKB-UniRule"/>
</dbReference>
<keyword evidence="7 14" id="KW-0547">Nucleotide-binding</keyword>
<reference evidence="18" key="1">
    <citation type="submission" date="2021-01" db="EMBL/GenBank/DDBJ databases">
        <title>Description of Breznakiella homolactica.</title>
        <authorList>
            <person name="Song Y."/>
            <person name="Brune A."/>
        </authorList>
    </citation>
    <scope>NUCLEOTIDE SEQUENCE</scope>
    <source>
        <strain evidence="18">RmG30</strain>
    </source>
</reference>
<comment type="pathway">
    <text evidence="2 14">Cell wall biogenesis; peptidoglycan biosynthesis.</text>
</comment>
<sequence length="482" mass="52233">MNSGKFTVPGKYIYMVGIKGTGMCALAELLTSSGVKVTGSDRAEKFYTDEILTSLGIPYFESFDPAHIPGGTDLVIYSAAYDPSANPELAAAAKRGIPMLKYTDALGAYSADYDSSGIAGVHGKTTTTAITGLLLKSLEIPARVLAGSSVGGFGSRSTLFMGDKYFVAETCEYRKHFLSFHPRRIILTSVESDHQDFFPDYESIRDAFLEYLRLLPDGGVLIFCADDPGAAECADTISRERTDIQLVPYGFSAAGDFRVVSLETIRERTELVLQGFPGSFRIKVPGKHIALDAAAALALADSLLKTETGSATPWTEARLSAVRDALEAFSGSRRRSEIIGEAGGILFMDDYGHHPTAIKTTLEGLKAFYPDRRLVVSFMSHTYTRTAALLDDFAESLGAADVAVLHKIYGSAREQYDGGITGRTLFEKTSALRDSVFYADEPGEALPLMRDILKPGDLFITMGAGDNWILGKAAYEYFSRKA</sequence>
<evidence type="ECO:0000256" key="8">
    <source>
        <dbReference type="ARBA" id="ARBA00022840"/>
    </source>
</evidence>
<dbReference type="Proteomes" id="UP000595917">
    <property type="component" value="Chromosome"/>
</dbReference>
<keyword evidence="19" id="KW-1185">Reference proteome</keyword>
<dbReference type="Pfam" id="PF08245">
    <property type="entry name" value="Mur_ligase_M"/>
    <property type="match status" value="1"/>
</dbReference>
<keyword evidence="10 14" id="KW-0573">Peptidoglycan synthesis</keyword>
<dbReference type="Gene3D" id="3.40.1190.10">
    <property type="entry name" value="Mur-like, catalytic domain"/>
    <property type="match status" value="1"/>
</dbReference>
<evidence type="ECO:0000256" key="1">
    <source>
        <dbReference type="ARBA" id="ARBA00004496"/>
    </source>
</evidence>
<dbReference type="InterPro" id="IPR036615">
    <property type="entry name" value="Mur_ligase_C_dom_sf"/>
</dbReference>
<dbReference type="HAMAP" id="MF_00046">
    <property type="entry name" value="MurC"/>
    <property type="match status" value="1"/>
</dbReference>
<name>A0A7T8B935_9SPIR</name>
<protein>
    <recommendedName>
        <fullName evidence="3 14">UDP-N-acetylmuramate--L-alanine ligase</fullName>
        <ecNumber evidence="3 14">6.3.2.8</ecNumber>
    </recommendedName>
    <alternativeName>
        <fullName evidence="14">UDP-N-acetylmuramoyl-L-alanine synthetase</fullName>
    </alternativeName>
</protein>
<dbReference type="PANTHER" id="PTHR43445">
    <property type="entry name" value="UDP-N-ACETYLMURAMATE--L-ALANINE LIGASE-RELATED"/>
    <property type="match status" value="1"/>
</dbReference>
<evidence type="ECO:0000259" key="17">
    <source>
        <dbReference type="Pfam" id="PF08245"/>
    </source>
</evidence>
<dbReference type="InterPro" id="IPR013221">
    <property type="entry name" value="Mur_ligase_cen"/>
</dbReference>
<evidence type="ECO:0000256" key="13">
    <source>
        <dbReference type="ARBA" id="ARBA00047833"/>
    </source>
</evidence>
<dbReference type="GO" id="GO:0005524">
    <property type="term" value="F:ATP binding"/>
    <property type="evidence" value="ECO:0007669"/>
    <property type="project" value="UniProtKB-UniRule"/>
</dbReference>
<dbReference type="KEGG" id="bhc:JFL75_13965"/>
<dbReference type="InterPro" id="IPR004101">
    <property type="entry name" value="Mur_ligase_C"/>
</dbReference>
<dbReference type="PANTHER" id="PTHR43445:SF3">
    <property type="entry name" value="UDP-N-ACETYLMURAMATE--L-ALANINE LIGASE"/>
    <property type="match status" value="1"/>
</dbReference>
<proteinExistence type="inferred from homology"/>
<keyword evidence="9 14" id="KW-0133">Cell shape</keyword>
<organism evidence="18 19">
    <name type="scientific">Breznakiella homolactica</name>
    <dbReference type="NCBI Taxonomy" id="2798577"/>
    <lineage>
        <taxon>Bacteria</taxon>
        <taxon>Pseudomonadati</taxon>
        <taxon>Spirochaetota</taxon>
        <taxon>Spirochaetia</taxon>
        <taxon>Spirochaetales</taxon>
        <taxon>Breznakiellaceae</taxon>
        <taxon>Breznakiella</taxon>
    </lineage>
</organism>
<evidence type="ECO:0000256" key="14">
    <source>
        <dbReference type="HAMAP-Rule" id="MF_00046"/>
    </source>
</evidence>
<evidence type="ECO:0000256" key="5">
    <source>
        <dbReference type="ARBA" id="ARBA00022598"/>
    </source>
</evidence>
<evidence type="ECO:0000256" key="12">
    <source>
        <dbReference type="ARBA" id="ARBA00023316"/>
    </source>
</evidence>
<dbReference type="NCBIfam" id="TIGR01082">
    <property type="entry name" value="murC"/>
    <property type="match status" value="1"/>
</dbReference>
<keyword evidence="5 14" id="KW-0436">Ligase</keyword>
<evidence type="ECO:0000256" key="6">
    <source>
        <dbReference type="ARBA" id="ARBA00022618"/>
    </source>
</evidence>
<feature type="domain" description="Mur ligase N-terminal catalytic" evidence="15">
    <location>
        <begin position="13"/>
        <end position="112"/>
    </location>
</feature>
<dbReference type="Gene3D" id="3.90.190.20">
    <property type="entry name" value="Mur ligase, C-terminal domain"/>
    <property type="match status" value="1"/>
</dbReference>
<dbReference type="GO" id="GO:0051301">
    <property type="term" value="P:cell division"/>
    <property type="evidence" value="ECO:0007669"/>
    <property type="project" value="UniProtKB-KW"/>
</dbReference>
<keyword evidence="6 14" id="KW-0132">Cell division</keyword>
<dbReference type="InterPro" id="IPR036565">
    <property type="entry name" value="Mur-like_cat_sf"/>
</dbReference>
<dbReference type="GO" id="GO:0071555">
    <property type="term" value="P:cell wall organization"/>
    <property type="evidence" value="ECO:0007669"/>
    <property type="project" value="UniProtKB-KW"/>
</dbReference>
<evidence type="ECO:0000256" key="11">
    <source>
        <dbReference type="ARBA" id="ARBA00023306"/>
    </source>
</evidence>
<evidence type="ECO:0000256" key="10">
    <source>
        <dbReference type="ARBA" id="ARBA00022984"/>
    </source>
</evidence>
<evidence type="ECO:0000313" key="19">
    <source>
        <dbReference type="Proteomes" id="UP000595917"/>
    </source>
</evidence>
<comment type="function">
    <text evidence="14">Cell wall formation.</text>
</comment>
<dbReference type="AlphaFoldDB" id="A0A7T8B935"/>
<dbReference type="InterPro" id="IPR000713">
    <property type="entry name" value="Mur_ligase_N"/>
</dbReference>
<dbReference type="SUPFAM" id="SSF53623">
    <property type="entry name" value="MurD-like peptide ligases, catalytic domain"/>
    <property type="match status" value="1"/>
</dbReference>
<gene>
    <name evidence="14" type="primary">murC</name>
    <name evidence="18" type="ORF">JFL75_13965</name>
</gene>
<evidence type="ECO:0000259" key="15">
    <source>
        <dbReference type="Pfam" id="PF01225"/>
    </source>
</evidence>
<dbReference type="InterPro" id="IPR050061">
    <property type="entry name" value="MurCDEF_pg_biosynth"/>
</dbReference>